<sequence>MTIVYQDSSARMSQIVIHNNTVYLAGQVPSDPTADMRAQTEQVLEKVDALLSQAGTSKENLISAQIWVNDMSQFDQMNAAWDAWVVPGRPPVRAATEAKLAKPEWKVEIMVIAALPES</sequence>
<accession>A0A9D2B4V3</accession>
<dbReference type="SUPFAM" id="SSF55298">
    <property type="entry name" value="YjgF-like"/>
    <property type="match status" value="1"/>
</dbReference>
<protein>
    <submittedName>
        <fullName evidence="1">RidA family protein</fullName>
    </submittedName>
</protein>
<comment type="caution">
    <text evidence="1">The sequence shown here is derived from an EMBL/GenBank/DDBJ whole genome shotgun (WGS) entry which is preliminary data.</text>
</comment>
<dbReference type="AlphaFoldDB" id="A0A9D2B4V3"/>
<dbReference type="Gene3D" id="3.30.1330.40">
    <property type="entry name" value="RutC-like"/>
    <property type="match status" value="1"/>
</dbReference>
<dbReference type="InterPro" id="IPR006175">
    <property type="entry name" value="YjgF/YER057c/UK114"/>
</dbReference>
<dbReference type="CDD" id="cd06150">
    <property type="entry name" value="YjgF_YER057c_UK114_like_2"/>
    <property type="match status" value="1"/>
</dbReference>
<reference evidence="1" key="2">
    <citation type="submission" date="2021-04" db="EMBL/GenBank/DDBJ databases">
        <authorList>
            <person name="Gilroy R."/>
        </authorList>
    </citation>
    <scope>NUCLEOTIDE SEQUENCE</scope>
    <source>
        <strain evidence="1">1193</strain>
    </source>
</reference>
<proteinExistence type="predicted"/>
<dbReference type="InterPro" id="IPR035709">
    <property type="entry name" value="YoaB-like"/>
</dbReference>
<dbReference type="InterPro" id="IPR035959">
    <property type="entry name" value="RutC-like_sf"/>
</dbReference>
<evidence type="ECO:0000313" key="2">
    <source>
        <dbReference type="Proteomes" id="UP000824248"/>
    </source>
</evidence>
<dbReference type="Proteomes" id="UP000824248">
    <property type="component" value="Unassembled WGS sequence"/>
</dbReference>
<dbReference type="Pfam" id="PF01042">
    <property type="entry name" value="Ribonuc_L-PSP"/>
    <property type="match status" value="1"/>
</dbReference>
<reference evidence="1" key="1">
    <citation type="journal article" date="2021" name="PeerJ">
        <title>Extensive microbial diversity within the chicken gut microbiome revealed by metagenomics and culture.</title>
        <authorList>
            <person name="Gilroy R."/>
            <person name="Ravi A."/>
            <person name="Getino M."/>
            <person name="Pursley I."/>
            <person name="Horton D.L."/>
            <person name="Alikhan N.F."/>
            <person name="Baker D."/>
            <person name="Gharbi K."/>
            <person name="Hall N."/>
            <person name="Watson M."/>
            <person name="Adriaenssens E.M."/>
            <person name="Foster-Nyarko E."/>
            <person name="Jarju S."/>
            <person name="Secka A."/>
            <person name="Antonio M."/>
            <person name="Oren A."/>
            <person name="Chaudhuri R.R."/>
            <person name="La Ragione R."/>
            <person name="Hildebrand F."/>
            <person name="Pallen M.J."/>
        </authorList>
    </citation>
    <scope>NUCLEOTIDE SEQUENCE</scope>
    <source>
        <strain evidence="1">1193</strain>
    </source>
</reference>
<gene>
    <name evidence="1" type="ORF">H9854_04890</name>
</gene>
<dbReference type="PANTHER" id="PTHR47328">
    <property type="match status" value="1"/>
</dbReference>
<organism evidence="1 2">
    <name type="scientific">Candidatus Halomonas stercoripullorum</name>
    <dbReference type="NCBI Taxonomy" id="2838617"/>
    <lineage>
        <taxon>Bacteria</taxon>
        <taxon>Pseudomonadati</taxon>
        <taxon>Pseudomonadota</taxon>
        <taxon>Gammaproteobacteria</taxon>
        <taxon>Oceanospirillales</taxon>
        <taxon>Halomonadaceae</taxon>
        <taxon>Halomonas</taxon>
    </lineage>
</organism>
<dbReference type="PANTHER" id="PTHR47328:SF1">
    <property type="entry name" value="RUTC FAMILY PROTEIN YOAB"/>
    <property type="match status" value="1"/>
</dbReference>
<evidence type="ECO:0000313" key="1">
    <source>
        <dbReference type="EMBL" id="HIX61552.1"/>
    </source>
</evidence>
<name>A0A9D2B4V3_9GAMM</name>
<dbReference type="EMBL" id="DXFC01000144">
    <property type="protein sequence ID" value="HIX61552.1"/>
    <property type="molecule type" value="Genomic_DNA"/>
</dbReference>